<dbReference type="RefSeq" id="WP_104849333.1">
    <property type="nucleotide sequence ID" value="NZ_PKOZ01000004.1"/>
</dbReference>
<evidence type="ECO:0000256" key="2">
    <source>
        <dbReference type="ARBA" id="ARBA00009033"/>
    </source>
</evidence>
<feature type="transmembrane region" description="Helical" evidence="7">
    <location>
        <begin position="248"/>
        <end position="269"/>
    </location>
</feature>
<dbReference type="InterPro" id="IPR011657">
    <property type="entry name" value="CNT_C_dom"/>
</dbReference>
<protein>
    <submittedName>
        <fullName evidence="11">NupC/NupG family nucleoside CNT transporter</fullName>
    </submittedName>
</protein>
<feature type="transmembrane region" description="Helical" evidence="7">
    <location>
        <begin position="29"/>
        <end position="47"/>
    </location>
</feature>
<dbReference type="Pfam" id="PF07662">
    <property type="entry name" value="Nucleos_tra2_C"/>
    <property type="match status" value="1"/>
</dbReference>
<evidence type="ECO:0000256" key="1">
    <source>
        <dbReference type="ARBA" id="ARBA00004651"/>
    </source>
</evidence>
<feature type="transmembrane region" description="Helical" evidence="7">
    <location>
        <begin position="336"/>
        <end position="360"/>
    </location>
</feature>
<dbReference type="AlphaFoldDB" id="A0A2S7N0N6"/>
<keyword evidence="4 7" id="KW-0812">Transmembrane</keyword>
<keyword evidence="6 7" id="KW-0472">Membrane</keyword>
<evidence type="ECO:0000259" key="9">
    <source>
        <dbReference type="Pfam" id="PF07662"/>
    </source>
</evidence>
<dbReference type="OrthoDB" id="9766455at2"/>
<evidence type="ECO:0000313" key="11">
    <source>
        <dbReference type="EMBL" id="PQD95579.1"/>
    </source>
</evidence>
<gene>
    <name evidence="11" type="ORF">CYL18_09885</name>
</gene>
<evidence type="ECO:0000256" key="5">
    <source>
        <dbReference type="ARBA" id="ARBA00022989"/>
    </source>
</evidence>
<comment type="caution">
    <text evidence="11">The sequence shown here is derived from an EMBL/GenBank/DDBJ whole genome shotgun (WGS) entry which is preliminary data.</text>
</comment>
<comment type="subcellular location">
    <subcellularLocation>
        <location evidence="1">Cell membrane</location>
        <topology evidence="1">Multi-pass membrane protein</topology>
    </subcellularLocation>
</comment>
<dbReference type="EMBL" id="PKOZ01000004">
    <property type="protein sequence ID" value="PQD95579.1"/>
    <property type="molecule type" value="Genomic_DNA"/>
</dbReference>
<dbReference type="InterPro" id="IPR002668">
    <property type="entry name" value="CNT_N_dom"/>
</dbReference>
<evidence type="ECO:0000256" key="7">
    <source>
        <dbReference type="SAM" id="Phobius"/>
    </source>
</evidence>
<dbReference type="GO" id="GO:0005886">
    <property type="term" value="C:plasma membrane"/>
    <property type="evidence" value="ECO:0007669"/>
    <property type="project" value="UniProtKB-SubCell"/>
</dbReference>
<feature type="transmembrane region" description="Helical" evidence="7">
    <location>
        <begin position="192"/>
        <end position="212"/>
    </location>
</feature>
<dbReference type="InterPro" id="IPR008276">
    <property type="entry name" value="C_nuclsd_transpt"/>
</dbReference>
<feature type="transmembrane region" description="Helical" evidence="7">
    <location>
        <begin position="372"/>
        <end position="393"/>
    </location>
</feature>
<reference evidence="11 12" key="1">
    <citation type="submission" date="2017-12" db="EMBL/GenBank/DDBJ databases">
        <title>Taxonomic description and draft genome of Pradoshia cofamensis Gen. nov., sp. nov., a thermotolerant bacillale isolated from anterior gut of earthworm Eisenia fetida.</title>
        <authorList>
            <person name="Saha T."/>
            <person name="Chakraborty R."/>
        </authorList>
    </citation>
    <scope>NUCLEOTIDE SEQUENCE [LARGE SCALE GENOMIC DNA]</scope>
    <source>
        <strain evidence="11 12">EAG3</strain>
    </source>
</reference>
<feature type="domain" description="Nucleoside transporter/FeoB GTPase Gate" evidence="10">
    <location>
        <begin position="90"/>
        <end position="188"/>
    </location>
</feature>
<feature type="domain" description="Concentrative nucleoside transporter N-terminal" evidence="8">
    <location>
        <begin position="8"/>
        <end position="80"/>
    </location>
</feature>
<feature type="transmembrane region" description="Helical" evidence="7">
    <location>
        <begin position="165"/>
        <end position="186"/>
    </location>
</feature>
<proteinExistence type="inferred from homology"/>
<feature type="transmembrane region" description="Helical" evidence="7">
    <location>
        <begin position="281"/>
        <end position="301"/>
    </location>
</feature>
<evidence type="ECO:0000313" key="12">
    <source>
        <dbReference type="Proteomes" id="UP000239663"/>
    </source>
</evidence>
<dbReference type="Pfam" id="PF07670">
    <property type="entry name" value="Gate"/>
    <property type="match status" value="1"/>
</dbReference>
<dbReference type="GO" id="GO:0015293">
    <property type="term" value="F:symporter activity"/>
    <property type="evidence" value="ECO:0007669"/>
    <property type="project" value="TreeGrafter"/>
</dbReference>
<sequence length="394" mass="41450">MSIIIALIGICLLLGTAYLMSNDKKNINIKAVGIMLAFQAVLTALLLGTSGGLKVIDTIASAFNTLLGYASEGIDFVIGGWIPEGGSPFFVNVLMPVVFTSALLSLLTHMKVLPYLIKIIGGFISKLTGLPQIESFNAVNSMFFGQSEAVLAIKSAINNLDKNRLFVVSTSAMASVSAALIASYMAMLPAKYVLIAAVLNVFSALIVSSIIAPVKTTEEDREIVIEDMIHTKNVFDALGTGALDGGKVVLVVSAMLIGYLSMLALLNGIFDSLIGMDLTTIVGYIFSPIAFLMGIPADEILQAGSIMGTKMVSNEFVAILDFQPIMGQVSEKTLSILSTFLMSFANFSSIGIIAGAVQAINGAKAKEVSSFGLKMLLVATMASILSATLVGLFN</sequence>
<dbReference type="PANTHER" id="PTHR10590">
    <property type="entry name" value="SODIUM/NUCLEOSIDE COTRANSPORTER"/>
    <property type="match status" value="1"/>
</dbReference>
<accession>A0A2S7N0N6</accession>
<keyword evidence="12" id="KW-1185">Reference proteome</keyword>
<dbReference type="GO" id="GO:0005337">
    <property type="term" value="F:nucleoside transmembrane transporter activity"/>
    <property type="evidence" value="ECO:0007669"/>
    <property type="project" value="InterPro"/>
</dbReference>
<feature type="domain" description="Concentrative nucleoside transporter C-terminal" evidence="9">
    <location>
        <begin position="192"/>
        <end position="391"/>
    </location>
</feature>
<evidence type="ECO:0000259" key="8">
    <source>
        <dbReference type="Pfam" id="PF01773"/>
    </source>
</evidence>
<keyword evidence="3" id="KW-1003">Cell membrane</keyword>
<evidence type="ECO:0000256" key="3">
    <source>
        <dbReference type="ARBA" id="ARBA00022475"/>
    </source>
</evidence>
<dbReference type="Proteomes" id="UP000239663">
    <property type="component" value="Unassembled WGS sequence"/>
</dbReference>
<evidence type="ECO:0000256" key="6">
    <source>
        <dbReference type="ARBA" id="ARBA00023136"/>
    </source>
</evidence>
<evidence type="ECO:0000259" key="10">
    <source>
        <dbReference type="Pfam" id="PF07670"/>
    </source>
</evidence>
<dbReference type="Pfam" id="PF01773">
    <property type="entry name" value="Nucleos_tra2_N"/>
    <property type="match status" value="1"/>
</dbReference>
<evidence type="ECO:0000256" key="4">
    <source>
        <dbReference type="ARBA" id="ARBA00022692"/>
    </source>
</evidence>
<feature type="transmembrane region" description="Helical" evidence="7">
    <location>
        <begin position="59"/>
        <end position="83"/>
    </location>
</feature>
<organism evidence="11 12">
    <name type="scientific">Pradoshia eiseniae</name>
    <dbReference type="NCBI Taxonomy" id="2064768"/>
    <lineage>
        <taxon>Bacteria</taxon>
        <taxon>Bacillati</taxon>
        <taxon>Bacillota</taxon>
        <taxon>Bacilli</taxon>
        <taxon>Bacillales</taxon>
        <taxon>Bacillaceae</taxon>
        <taxon>Pradoshia</taxon>
    </lineage>
</organism>
<name>A0A2S7N0N6_9BACI</name>
<keyword evidence="5 7" id="KW-1133">Transmembrane helix</keyword>
<comment type="similarity">
    <text evidence="2">Belongs to the concentrative nucleoside transporter (CNT) (TC 2.A.41) family.</text>
</comment>
<dbReference type="InterPro" id="IPR011642">
    <property type="entry name" value="Gate_dom"/>
</dbReference>
<dbReference type="PANTHER" id="PTHR10590:SF23">
    <property type="entry name" value="NUPC_NUPG FAMILY NUCLEOSIDE CNT TRANSPORTER"/>
    <property type="match status" value="1"/>
</dbReference>
<feature type="transmembrane region" description="Helical" evidence="7">
    <location>
        <begin position="89"/>
        <end position="108"/>
    </location>
</feature>